<gene>
    <name evidence="1" type="ORF">LAUMK4_05831</name>
</gene>
<protein>
    <recommendedName>
        <fullName evidence="3">Major tail protein</fullName>
    </recommendedName>
</protein>
<dbReference type="Proteomes" id="UP000271464">
    <property type="component" value="Unassembled WGS sequence"/>
</dbReference>
<reference evidence="1 2" key="1">
    <citation type="submission" date="2018-09" db="EMBL/GenBank/DDBJ databases">
        <authorList>
            <person name="Tagini F."/>
        </authorList>
    </citation>
    <scope>NUCLEOTIDE SEQUENCE [LARGE SCALE GENOMIC DNA]</scope>
    <source>
        <strain evidence="1 2">MK4</strain>
    </source>
</reference>
<sequence length="197" mass="21611">MADSKLIWASTRPADGGVFFRAPLGTTLPTMADAPWAEEDIDPAFVDHGWMGDDGITNGMQRDRTDYQAFGGDIVKSTQDKYTETLKVTCYESNPVVLATVFGADNITVDETSGHRQVTVNHSSLPLDRSVFLVRVIEGEKTRLIRVQEGEIVTVDDVVHLNSQLVKYTVTIMCYKPDADTDAVSELIDEPDVLAGS</sequence>
<evidence type="ECO:0000313" key="1">
    <source>
        <dbReference type="EMBL" id="VBA32941.1"/>
    </source>
</evidence>
<name>A0ABY6RSN3_9MYCO</name>
<comment type="caution">
    <text evidence="1">The sequence shown here is derived from an EMBL/GenBank/DDBJ whole genome shotgun (WGS) entry which is preliminary data.</text>
</comment>
<evidence type="ECO:0000313" key="2">
    <source>
        <dbReference type="Proteomes" id="UP000271464"/>
    </source>
</evidence>
<dbReference type="EMBL" id="UPHM01000169">
    <property type="protein sequence ID" value="VBA32941.1"/>
    <property type="molecule type" value="Genomic_DNA"/>
</dbReference>
<evidence type="ECO:0008006" key="3">
    <source>
        <dbReference type="Google" id="ProtNLM"/>
    </source>
</evidence>
<dbReference type="Pfam" id="PF25681">
    <property type="entry name" value="Phage_TTP_17"/>
    <property type="match status" value="1"/>
</dbReference>
<accession>A0ABY6RSN3</accession>
<organism evidence="1 2">
    <name type="scientific">Mycobacterium persicum</name>
    <dbReference type="NCBI Taxonomy" id="1487726"/>
    <lineage>
        <taxon>Bacteria</taxon>
        <taxon>Bacillati</taxon>
        <taxon>Actinomycetota</taxon>
        <taxon>Actinomycetes</taxon>
        <taxon>Mycobacteriales</taxon>
        <taxon>Mycobacteriaceae</taxon>
        <taxon>Mycobacterium</taxon>
    </lineage>
</organism>
<dbReference type="InterPro" id="IPR058154">
    <property type="entry name" value="Bxb1_TTP-like"/>
</dbReference>
<proteinExistence type="predicted"/>
<dbReference type="RefSeq" id="WP_122526655.1">
    <property type="nucleotide sequence ID" value="NZ_UPHK01000096.1"/>
</dbReference>
<keyword evidence="2" id="KW-1185">Reference proteome</keyword>